<keyword evidence="3" id="KW-0812">Transmembrane</keyword>
<dbReference type="SMART" id="SM00862">
    <property type="entry name" value="Trans_reg_C"/>
    <property type="match status" value="1"/>
</dbReference>
<name>X0Z8Q5_9ZZZZ</name>
<reference evidence="5" key="1">
    <citation type="journal article" date="2014" name="Front. Microbiol.">
        <title>High frequency of phylogenetically diverse reductive dehalogenase-homologous genes in deep subseafloor sedimentary metagenomes.</title>
        <authorList>
            <person name="Kawai M."/>
            <person name="Futagami T."/>
            <person name="Toyoda A."/>
            <person name="Takaki Y."/>
            <person name="Nishi S."/>
            <person name="Hori S."/>
            <person name="Arai W."/>
            <person name="Tsubouchi T."/>
            <person name="Morono Y."/>
            <person name="Uchiyama I."/>
            <person name="Ito T."/>
            <person name="Fujiyama A."/>
            <person name="Inagaki F."/>
            <person name="Takami H."/>
        </authorList>
    </citation>
    <scope>NUCLEOTIDE SEQUENCE</scope>
    <source>
        <strain evidence="5">Expedition CK06-06</strain>
    </source>
</reference>
<sequence length="366" mass="41160">MAVRMCTESTVRLSDGKVDVSDHKRYRFADILIDEEQRVVVVEGQEVEVQPQVFDLLIYLIQNHDRAVSKQELQDQIWPRIFVSETVLSRTVMKARKAVGDDARNQLVIKTLHGHGYRFVAQLEDDESVVPESSRPESTGQESIEPGKRSRPWRFNGIWALLVLALLVVVSYLIGSRIFDQAPKFERESAEGVSIAVLPFTNLSDDKGSEYFSDGLSEEVMNRLASVSGLLVVARTSAFSFKGTNKDSRTIADELQVSHLIDGSVRKDGDRLRVNAQLIDSSGYQIWSKTYTGELVDVFTLQDIIANDIVSQVRPSLPVDTQEDPIATVPPTRNLEAYELVLRGNFHLQRRNEGPLKRSIGLFEEA</sequence>
<evidence type="ECO:0000259" key="4">
    <source>
        <dbReference type="PROSITE" id="PS51755"/>
    </source>
</evidence>
<dbReference type="GO" id="GO:0000160">
    <property type="term" value="P:phosphorelay signal transduction system"/>
    <property type="evidence" value="ECO:0007669"/>
    <property type="project" value="InterPro"/>
</dbReference>
<dbReference type="CDD" id="cd00383">
    <property type="entry name" value="trans_reg_C"/>
    <property type="match status" value="1"/>
</dbReference>
<keyword evidence="3" id="KW-0472">Membrane</keyword>
<dbReference type="PROSITE" id="PS51755">
    <property type="entry name" value="OMPR_PHOB"/>
    <property type="match status" value="1"/>
</dbReference>
<gene>
    <name evidence="5" type="ORF">S01H4_17893</name>
</gene>
<protein>
    <recommendedName>
        <fullName evidence="4">OmpR/PhoB-type domain-containing protein</fullName>
    </recommendedName>
</protein>
<feature type="region of interest" description="Disordered" evidence="2">
    <location>
        <begin position="128"/>
        <end position="148"/>
    </location>
</feature>
<dbReference type="InterPro" id="IPR036388">
    <property type="entry name" value="WH-like_DNA-bd_sf"/>
</dbReference>
<feature type="domain" description="OmpR/PhoB-type" evidence="4">
    <location>
        <begin position="23"/>
        <end position="121"/>
    </location>
</feature>
<feature type="non-terminal residue" evidence="5">
    <location>
        <position position="366"/>
    </location>
</feature>
<dbReference type="GO" id="GO:0006355">
    <property type="term" value="P:regulation of DNA-templated transcription"/>
    <property type="evidence" value="ECO:0007669"/>
    <property type="project" value="InterPro"/>
</dbReference>
<dbReference type="Pfam" id="PF00486">
    <property type="entry name" value="Trans_reg_C"/>
    <property type="match status" value="1"/>
</dbReference>
<proteinExistence type="predicted"/>
<dbReference type="SUPFAM" id="SSF46894">
    <property type="entry name" value="C-terminal effector domain of the bipartite response regulators"/>
    <property type="match status" value="1"/>
</dbReference>
<keyword evidence="1" id="KW-0238">DNA-binding</keyword>
<dbReference type="AlphaFoldDB" id="X0Z8Q5"/>
<keyword evidence="3" id="KW-1133">Transmembrane helix</keyword>
<organism evidence="5">
    <name type="scientific">marine sediment metagenome</name>
    <dbReference type="NCBI Taxonomy" id="412755"/>
    <lineage>
        <taxon>unclassified sequences</taxon>
        <taxon>metagenomes</taxon>
        <taxon>ecological metagenomes</taxon>
    </lineage>
</organism>
<dbReference type="InterPro" id="IPR001867">
    <property type="entry name" value="OmpR/PhoB-type_DNA-bd"/>
</dbReference>
<dbReference type="GO" id="GO:0003677">
    <property type="term" value="F:DNA binding"/>
    <property type="evidence" value="ECO:0007669"/>
    <property type="project" value="UniProtKB-KW"/>
</dbReference>
<comment type="caution">
    <text evidence="5">The sequence shown here is derived from an EMBL/GenBank/DDBJ whole genome shotgun (WGS) entry which is preliminary data.</text>
</comment>
<dbReference type="EMBL" id="BART01007906">
    <property type="protein sequence ID" value="GAG65534.1"/>
    <property type="molecule type" value="Genomic_DNA"/>
</dbReference>
<evidence type="ECO:0000256" key="3">
    <source>
        <dbReference type="SAM" id="Phobius"/>
    </source>
</evidence>
<accession>X0Z8Q5</accession>
<feature type="transmembrane region" description="Helical" evidence="3">
    <location>
        <begin position="158"/>
        <end position="179"/>
    </location>
</feature>
<evidence type="ECO:0000313" key="5">
    <source>
        <dbReference type="EMBL" id="GAG65534.1"/>
    </source>
</evidence>
<dbReference type="Gene3D" id="3.40.50.10070">
    <property type="entry name" value="TolB, N-terminal domain"/>
    <property type="match status" value="1"/>
</dbReference>
<evidence type="ECO:0000256" key="2">
    <source>
        <dbReference type="SAM" id="MobiDB-lite"/>
    </source>
</evidence>
<dbReference type="InterPro" id="IPR016032">
    <property type="entry name" value="Sig_transdc_resp-reg_C-effctor"/>
</dbReference>
<evidence type="ECO:0000256" key="1">
    <source>
        <dbReference type="ARBA" id="ARBA00023125"/>
    </source>
</evidence>
<dbReference type="Gene3D" id="1.10.10.10">
    <property type="entry name" value="Winged helix-like DNA-binding domain superfamily/Winged helix DNA-binding domain"/>
    <property type="match status" value="1"/>
</dbReference>